<dbReference type="PANTHER" id="PTHR30383">
    <property type="entry name" value="THIOESTERASE 1/PROTEASE 1/LYSOPHOSPHOLIPASE L1"/>
    <property type="match status" value="1"/>
</dbReference>
<evidence type="ECO:0000313" key="4">
    <source>
        <dbReference type="Proteomes" id="UP000552864"/>
    </source>
</evidence>
<reference evidence="3 4" key="1">
    <citation type="submission" date="2020-04" db="EMBL/GenBank/DDBJ databases">
        <authorList>
            <person name="Yin C."/>
        </authorList>
    </citation>
    <scope>NUCLEOTIDE SEQUENCE [LARGE SCALE GENOMIC DNA]</scope>
    <source>
        <strain evidence="3 4">Ak56</strain>
    </source>
</reference>
<name>A0A847SL55_9BACT</name>
<sequence length="476" mass="52567">MQQLSRCFLLLSVLLNSVITSAQQPHPIKVACLGASICAGAGLAHPENESYPAQLGHKLGARYQVINYGVSSTTLLKKGDHPYLDTDQYKAALAAAPDIVLIDLGGNDSKLVNRIHLDEYVADYRALIRAFRALPSHPRILLLQPIVSFVTDTSQIWDPVITLGILPKVQQVAYEEQVELVNMNALLKGKPALLPDGIHPNLEGTTLMTKTLYEVLHTGRDDAYDLIGRLKHDKSISSFYGYRCADFQFAGHACKVVAPKKAAVGHPWVWRARFWGHEPQADIALLERGFHVVFCDVAELFGNAEAIQVWNRYYAHLHEAGLSTKAVMEGMSRGAVYVYNWAAVNPGKVVAVYVDNPVLDLCSWPGSAIRRGSGSNEWNQFKQDYGLTSDSAALLFKGSPLYKTKEIVKGKYPLLHVLADADTDVPPAENTLPFEEKIKALKGDITVMHKPGFAHHPHSFPDPTPIVDFILHAVYH</sequence>
<dbReference type="GO" id="GO:0004622">
    <property type="term" value="F:phosphatidylcholine lysophospholipase activity"/>
    <property type="evidence" value="ECO:0007669"/>
    <property type="project" value="TreeGrafter"/>
</dbReference>
<dbReference type="Gene3D" id="3.40.50.1110">
    <property type="entry name" value="SGNH hydrolase"/>
    <property type="match status" value="1"/>
</dbReference>
<gene>
    <name evidence="3" type="ORF">HGH91_19845</name>
</gene>
<dbReference type="RefSeq" id="WP_168740526.1">
    <property type="nucleotide sequence ID" value="NZ_JABAHZ010000004.1"/>
</dbReference>
<organism evidence="3 4">
    <name type="scientific">Chitinophaga eiseniae</name>
    <dbReference type="NCBI Taxonomy" id="634771"/>
    <lineage>
        <taxon>Bacteria</taxon>
        <taxon>Pseudomonadati</taxon>
        <taxon>Bacteroidota</taxon>
        <taxon>Chitinophagia</taxon>
        <taxon>Chitinophagales</taxon>
        <taxon>Chitinophagaceae</taxon>
        <taxon>Chitinophaga</taxon>
    </lineage>
</organism>
<dbReference type="Proteomes" id="UP000552864">
    <property type="component" value="Unassembled WGS sequence"/>
</dbReference>
<dbReference type="SUPFAM" id="SSF52266">
    <property type="entry name" value="SGNH hydrolase"/>
    <property type="match status" value="1"/>
</dbReference>
<keyword evidence="1" id="KW-0732">Signal</keyword>
<protein>
    <recommendedName>
        <fullName evidence="2">SGNH hydrolase-type esterase domain-containing protein</fullName>
    </recommendedName>
</protein>
<feature type="chain" id="PRO_5032972405" description="SGNH hydrolase-type esterase domain-containing protein" evidence="1">
    <location>
        <begin position="23"/>
        <end position="476"/>
    </location>
</feature>
<dbReference type="EMBL" id="JABAHZ010000004">
    <property type="protein sequence ID" value="NLR80894.1"/>
    <property type="molecule type" value="Genomic_DNA"/>
</dbReference>
<dbReference type="AlphaFoldDB" id="A0A847SL55"/>
<comment type="caution">
    <text evidence="3">The sequence shown here is derived from an EMBL/GenBank/DDBJ whole genome shotgun (WGS) entry which is preliminary data.</text>
</comment>
<dbReference type="Pfam" id="PF13472">
    <property type="entry name" value="Lipase_GDSL_2"/>
    <property type="match status" value="1"/>
</dbReference>
<dbReference type="InterPro" id="IPR051532">
    <property type="entry name" value="Ester_Hydrolysis_Enzymes"/>
</dbReference>
<feature type="signal peptide" evidence="1">
    <location>
        <begin position="1"/>
        <end position="22"/>
    </location>
</feature>
<dbReference type="SUPFAM" id="SSF53474">
    <property type="entry name" value="alpha/beta-Hydrolases"/>
    <property type="match status" value="1"/>
</dbReference>
<evidence type="ECO:0000256" key="1">
    <source>
        <dbReference type="SAM" id="SignalP"/>
    </source>
</evidence>
<dbReference type="InterPro" id="IPR036514">
    <property type="entry name" value="SGNH_hydro_sf"/>
</dbReference>
<dbReference type="PANTHER" id="PTHR30383:SF5">
    <property type="entry name" value="SGNH HYDROLASE-TYPE ESTERASE DOMAIN-CONTAINING PROTEIN"/>
    <property type="match status" value="1"/>
</dbReference>
<evidence type="ECO:0000259" key="2">
    <source>
        <dbReference type="Pfam" id="PF13472"/>
    </source>
</evidence>
<dbReference type="Gene3D" id="3.40.50.1820">
    <property type="entry name" value="alpha/beta hydrolase"/>
    <property type="match status" value="1"/>
</dbReference>
<keyword evidence="4" id="KW-1185">Reference proteome</keyword>
<evidence type="ECO:0000313" key="3">
    <source>
        <dbReference type="EMBL" id="NLR80894.1"/>
    </source>
</evidence>
<proteinExistence type="predicted"/>
<dbReference type="InterPro" id="IPR013830">
    <property type="entry name" value="SGNH_hydro"/>
</dbReference>
<accession>A0A847SL55</accession>
<feature type="domain" description="SGNH hydrolase-type esterase" evidence="2">
    <location>
        <begin position="32"/>
        <end position="204"/>
    </location>
</feature>
<dbReference type="InterPro" id="IPR029058">
    <property type="entry name" value="AB_hydrolase_fold"/>
</dbReference>